<protein>
    <submittedName>
        <fullName evidence="2">Nucleoside kinase</fullName>
    </submittedName>
</protein>
<dbReference type="InterPro" id="IPR006083">
    <property type="entry name" value="PRK/URK"/>
</dbReference>
<evidence type="ECO:0000259" key="1">
    <source>
        <dbReference type="Pfam" id="PF00485"/>
    </source>
</evidence>
<evidence type="ECO:0000313" key="2">
    <source>
        <dbReference type="EMBL" id="HIQ81467.1"/>
    </source>
</evidence>
<organism evidence="2 3">
    <name type="scientific">Candidatus Pullichristensenella stercorigallinarum</name>
    <dbReference type="NCBI Taxonomy" id="2840909"/>
    <lineage>
        <taxon>Bacteria</taxon>
        <taxon>Bacillati</taxon>
        <taxon>Bacillota</taxon>
        <taxon>Clostridia</taxon>
        <taxon>Candidatus Pullichristensenella</taxon>
    </lineage>
</organism>
<gene>
    <name evidence="2" type="ORF">IAA52_00010</name>
</gene>
<evidence type="ECO:0000313" key="3">
    <source>
        <dbReference type="Proteomes" id="UP000824260"/>
    </source>
</evidence>
<dbReference type="EMBL" id="DVFZ01000001">
    <property type="protein sequence ID" value="HIQ81467.1"/>
    <property type="molecule type" value="Genomic_DNA"/>
</dbReference>
<accession>A0A9D0ZJS5</accession>
<dbReference type="Proteomes" id="UP000824260">
    <property type="component" value="Unassembled WGS sequence"/>
</dbReference>
<dbReference type="SUPFAM" id="SSF55186">
    <property type="entry name" value="ThrRS/AlaRS common domain"/>
    <property type="match status" value="1"/>
</dbReference>
<reference evidence="2" key="2">
    <citation type="journal article" date="2021" name="PeerJ">
        <title>Extensive microbial diversity within the chicken gut microbiome revealed by metagenomics and culture.</title>
        <authorList>
            <person name="Gilroy R."/>
            <person name="Ravi A."/>
            <person name="Getino M."/>
            <person name="Pursley I."/>
            <person name="Horton D.L."/>
            <person name="Alikhan N.F."/>
            <person name="Baker D."/>
            <person name="Gharbi K."/>
            <person name="Hall N."/>
            <person name="Watson M."/>
            <person name="Adriaenssens E.M."/>
            <person name="Foster-Nyarko E."/>
            <person name="Jarju S."/>
            <person name="Secka A."/>
            <person name="Antonio M."/>
            <person name="Oren A."/>
            <person name="Chaudhuri R.R."/>
            <person name="La Ragione R."/>
            <person name="Hildebrand F."/>
            <person name="Pallen M.J."/>
        </authorList>
    </citation>
    <scope>NUCLEOTIDE SEQUENCE</scope>
    <source>
        <strain evidence="2">ChiSjej6B24-2974</strain>
    </source>
</reference>
<keyword evidence="2" id="KW-0808">Transferase</keyword>
<sequence length="544" mass="62521">MRAEIDGKTVEFELGTTWRELVSTPGALGVSVRGRTLSLNAPAQDGAQAHILTYADEEGRRIYERTLRLIFLAAANRVIPGRRVRFEHSFGDALFVRLPKTTVTRDLVARIEKEMHALAHANLPIGYTQCSKEEANAYFAATGQTDKLRLFRYRHQETFHFYELDGIKEYFYGEMAPATGYVRVFQLRLYLPGLLLRRPREKEADLRMSPFKDMPKLMKTYGETGRWNGILGCENAADINEMIEKRSFREFIRVNEALHERTIEGIADQIVRSGARVVLIAGPSSSGKTTFAHRLIIALRVLGLRPMKLSLDDYYRDRGDLPLEADGRPDLERLDTLDVPLLDEHLVRLLQGEEVEAPEFDFVRGVRSEKTHLLRVAADQPIVIEGIHGLNDELTESVPRELKFKIYISALTMLNLDDHNRIRTTDARLLRRIVRDYQFRGTVPEDTMAMWPSVRRGEENYIFPYQEQADAMFNSALAYELPILKKYAYPMLCRIGPESECYTLARRLVKFLNYIRAADVEDEIPINSILREFIGGCCFYRETD</sequence>
<name>A0A9D0ZJS5_9FIRM</name>
<dbReference type="PRINTS" id="PR00988">
    <property type="entry name" value="URIDINKINASE"/>
</dbReference>
<dbReference type="CDD" id="cd02028">
    <property type="entry name" value="UMPK_like"/>
    <property type="match status" value="1"/>
</dbReference>
<proteinExistence type="predicted"/>
<dbReference type="GO" id="GO:0016301">
    <property type="term" value="F:kinase activity"/>
    <property type="evidence" value="ECO:0007669"/>
    <property type="project" value="UniProtKB-KW"/>
</dbReference>
<dbReference type="SUPFAM" id="SSF52540">
    <property type="entry name" value="P-loop containing nucleoside triphosphate hydrolases"/>
    <property type="match status" value="1"/>
</dbReference>
<keyword evidence="2" id="KW-0418">Kinase</keyword>
<dbReference type="InterPro" id="IPR018163">
    <property type="entry name" value="Thr/Ala-tRNA-synth_IIc_edit"/>
</dbReference>
<reference evidence="2" key="1">
    <citation type="submission" date="2020-10" db="EMBL/GenBank/DDBJ databases">
        <authorList>
            <person name="Gilroy R."/>
        </authorList>
    </citation>
    <scope>NUCLEOTIDE SEQUENCE</scope>
    <source>
        <strain evidence="2">ChiSjej6B24-2974</strain>
    </source>
</reference>
<dbReference type="Pfam" id="PF00485">
    <property type="entry name" value="PRK"/>
    <property type="match status" value="1"/>
</dbReference>
<comment type="caution">
    <text evidence="2">The sequence shown here is derived from an EMBL/GenBank/DDBJ whole genome shotgun (WGS) entry which is preliminary data.</text>
</comment>
<dbReference type="InterPro" id="IPR027417">
    <property type="entry name" value="P-loop_NTPase"/>
</dbReference>
<dbReference type="AlphaFoldDB" id="A0A9D0ZJS5"/>
<dbReference type="PANTHER" id="PTHR10285">
    <property type="entry name" value="URIDINE KINASE"/>
    <property type="match status" value="1"/>
</dbReference>
<feature type="domain" description="Phosphoribulokinase/uridine kinase" evidence="1">
    <location>
        <begin position="278"/>
        <end position="475"/>
    </location>
</feature>
<dbReference type="GO" id="GO:0005524">
    <property type="term" value="F:ATP binding"/>
    <property type="evidence" value="ECO:0007669"/>
    <property type="project" value="InterPro"/>
</dbReference>
<dbReference type="Gene3D" id="3.40.50.300">
    <property type="entry name" value="P-loop containing nucleotide triphosphate hydrolases"/>
    <property type="match status" value="1"/>
</dbReference>
<dbReference type="Gene3D" id="3.30.980.10">
    <property type="entry name" value="Threonyl-trna Synthetase, Chain A, domain 2"/>
    <property type="match status" value="1"/>
</dbReference>